<evidence type="ECO:0000256" key="6">
    <source>
        <dbReference type="ARBA" id="ARBA00024073"/>
    </source>
</evidence>
<reference evidence="14 15" key="1">
    <citation type="submission" date="2017-04" db="EMBL/GenBank/DDBJ databases">
        <authorList>
            <person name="Afonso C.L."/>
            <person name="Miller P.J."/>
            <person name="Scott M.A."/>
            <person name="Spackman E."/>
            <person name="Goraichik I."/>
            <person name="Dimitrov K.M."/>
            <person name="Suarez D.L."/>
            <person name="Swayne D.E."/>
        </authorList>
    </citation>
    <scope>NUCLEOTIDE SEQUENCE [LARGE SCALE GENOMIC DNA]</scope>
    <source>
        <strain evidence="14 15">DSM 12816</strain>
    </source>
</reference>
<dbReference type="EMBL" id="FWXW01000002">
    <property type="protein sequence ID" value="SMC47519.1"/>
    <property type="molecule type" value="Genomic_DNA"/>
</dbReference>
<evidence type="ECO:0000256" key="1">
    <source>
        <dbReference type="ARBA" id="ARBA00004496"/>
    </source>
</evidence>
<comment type="pathway">
    <text evidence="2">Lipid metabolism.</text>
</comment>
<dbReference type="InterPro" id="IPR020616">
    <property type="entry name" value="Thiolase_N"/>
</dbReference>
<dbReference type="AlphaFoldDB" id="A0A1W1ZGB2"/>
<protein>
    <recommendedName>
        <fullName evidence="7">Acetyl-CoA acetyltransferase</fullName>
        <ecNumber evidence="6">2.3.1.16</ecNumber>
    </recommendedName>
</protein>
<dbReference type="InterPro" id="IPR020613">
    <property type="entry name" value="Thiolase_CS"/>
</dbReference>
<evidence type="ECO:0000259" key="12">
    <source>
        <dbReference type="Pfam" id="PF00108"/>
    </source>
</evidence>
<gene>
    <name evidence="14" type="ORF">SAMN02745168_1067</name>
</gene>
<comment type="catalytic activity">
    <reaction evidence="8">
        <text>2 acetyl-CoA = acetoacetyl-CoA + CoA</text>
        <dbReference type="Rhea" id="RHEA:21036"/>
        <dbReference type="ChEBI" id="CHEBI:57286"/>
        <dbReference type="ChEBI" id="CHEBI:57287"/>
        <dbReference type="ChEBI" id="CHEBI:57288"/>
        <dbReference type="EC" id="2.3.1.9"/>
    </reaction>
</comment>
<dbReference type="PANTHER" id="PTHR43853:SF21">
    <property type="entry name" value="STEROID 3-KETOACYL-COA THIOLASE"/>
    <property type="match status" value="1"/>
</dbReference>
<dbReference type="Pfam" id="PF02803">
    <property type="entry name" value="Thiolase_C"/>
    <property type="match status" value="1"/>
</dbReference>
<dbReference type="InterPro" id="IPR020610">
    <property type="entry name" value="Thiolase_AS"/>
</dbReference>
<organism evidence="14 15">
    <name type="scientific">Papillibacter cinnamivorans DSM 12816</name>
    <dbReference type="NCBI Taxonomy" id="1122930"/>
    <lineage>
        <taxon>Bacteria</taxon>
        <taxon>Bacillati</taxon>
        <taxon>Bacillota</taxon>
        <taxon>Clostridia</taxon>
        <taxon>Eubacteriales</taxon>
        <taxon>Oscillospiraceae</taxon>
        <taxon>Papillibacter</taxon>
    </lineage>
</organism>
<comment type="similarity">
    <text evidence="3 10">Belongs to the thiolase-like superfamily. Thiolase family.</text>
</comment>
<feature type="transmembrane region" description="Helical" evidence="11">
    <location>
        <begin position="367"/>
        <end position="384"/>
    </location>
</feature>
<feature type="domain" description="Thiolase C-terminal" evidence="13">
    <location>
        <begin position="265"/>
        <end position="385"/>
    </location>
</feature>
<dbReference type="PROSITE" id="PS00098">
    <property type="entry name" value="THIOLASE_1"/>
    <property type="match status" value="1"/>
</dbReference>
<dbReference type="PROSITE" id="PS00737">
    <property type="entry name" value="THIOLASE_2"/>
    <property type="match status" value="1"/>
</dbReference>
<dbReference type="CDD" id="cd00751">
    <property type="entry name" value="thiolase"/>
    <property type="match status" value="1"/>
</dbReference>
<feature type="active site" description="Proton acceptor" evidence="9">
    <location>
        <position position="343"/>
    </location>
</feature>
<dbReference type="InterPro" id="IPR020615">
    <property type="entry name" value="Thiolase_acyl_enz_int_AS"/>
</dbReference>
<evidence type="ECO:0000256" key="4">
    <source>
        <dbReference type="ARBA" id="ARBA00022679"/>
    </source>
</evidence>
<dbReference type="InterPro" id="IPR002155">
    <property type="entry name" value="Thiolase"/>
</dbReference>
<accession>A0A1W1ZGB2</accession>
<keyword evidence="11" id="KW-1133">Transmembrane helix</keyword>
<evidence type="ECO:0000256" key="9">
    <source>
        <dbReference type="PIRSR" id="PIRSR000429-1"/>
    </source>
</evidence>
<dbReference type="InterPro" id="IPR020617">
    <property type="entry name" value="Thiolase_C"/>
</dbReference>
<keyword evidence="11" id="KW-0472">Membrane</keyword>
<evidence type="ECO:0000256" key="2">
    <source>
        <dbReference type="ARBA" id="ARBA00005189"/>
    </source>
</evidence>
<dbReference type="STRING" id="1122930.SAMN02745168_1067"/>
<dbReference type="GO" id="GO:0003985">
    <property type="term" value="F:acetyl-CoA C-acetyltransferase activity"/>
    <property type="evidence" value="ECO:0007669"/>
    <property type="project" value="UniProtKB-EC"/>
</dbReference>
<evidence type="ECO:0000259" key="13">
    <source>
        <dbReference type="Pfam" id="PF02803"/>
    </source>
</evidence>
<name>A0A1W1ZGB2_9FIRM</name>
<dbReference type="Gene3D" id="3.40.47.10">
    <property type="match status" value="1"/>
</dbReference>
<keyword evidence="15" id="KW-1185">Reference proteome</keyword>
<evidence type="ECO:0000256" key="7">
    <source>
        <dbReference type="ARBA" id="ARBA00044137"/>
    </source>
</evidence>
<comment type="subcellular location">
    <subcellularLocation>
        <location evidence="1">Cytoplasm</location>
    </subcellularLocation>
</comment>
<dbReference type="GO" id="GO:0010124">
    <property type="term" value="P:phenylacetate catabolic process"/>
    <property type="evidence" value="ECO:0007669"/>
    <property type="project" value="TreeGrafter"/>
</dbReference>
<dbReference type="RefSeq" id="WP_200809676.1">
    <property type="nucleotide sequence ID" value="NZ_FWXW01000002.1"/>
</dbReference>
<dbReference type="FunFam" id="3.40.47.10:FF:000010">
    <property type="entry name" value="Acetyl-CoA acetyltransferase (Thiolase)"/>
    <property type="match status" value="1"/>
</dbReference>
<dbReference type="SUPFAM" id="SSF53901">
    <property type="entry name" value="Thiolase-like"/>
    <property type="match status" value="2"/>
</dbReference>
<sequence>MAEIKEAVLVAYGRSAMCRAFKGSFVETHPVEYAAQTLQGVLKKVPKLDPKDIDDVIVGCAFPQGVTGFNIGRLIAQRAGLPDEVPGMTVNRFCSSGLQSIATGANAIMAGQYEVVVCGGVEHMSKVSMAPDLSTADAWLNENIIGTYMPMGITAENVAERWNVSRHDMDALAVESHKKAAAAQKAGKFVDEIIPVTVVGPDGKEKVVTQDEGIRESTTLEGLSNLKPCFKPDGVVTAATSSQMTDGTGFVVLMSREKADKLGIKPIAKFVGFAVGGVAADVMGVGPIVAIPKVMKLTGLSLADMDTIELNEAFASQALAVMRTLKMDMSKVNPNGGAMALGHPLGATGAFLVCKAMSELKRTGGKYALITMCIGGGMGGAGIFEMEK</sequence>
<dbReference type="NCBIfam" id="TIGR01930">
    <property type="entry name" value="AcCoA-C-Actrans"/>
    <property type="match status" value="1"/>
</dbReference>
<evidence type="ECO:0000256" key="11">
    <source>
        <dbReference type="SAM" id="Phobius"/>
    </source>
</evidence>
<keyword evidence="11" id="KW-0812">Transmembrane</keyword>
<dbReference type="InterPro" id="IPR016039">
    <property type="entry name" value="Thiolase-like"/>
</dbReference>
<evidence type="ECO:0000313" key="15">
    <source>
        <dbReference type="Proteomes" id="UP000192790"/>
    </source>
</evidence>
<feature type="active site" description="Acyl-thioester intermediate" evidence="9">
    <location>
        <position position="94"/>
    </location>
</feature>
<feature type="domain" description="Thiolase N-terminal" evidence="12">
    <location>
        <begin position="8"/>
        <end position="257"/>
    </location>
</feature>
<evidence type="ECO:0000256" key="3">
    <source>
        <dbReference type="ARBA" id="ARBA00010982"/>
    </source>
</evidence>
<evidence type="ECO:0000256" key="5">
    <source>
        <dbReference type="ARBA" id="ARBA00023315"/>
    </source>
</evidence>
<evidence type="ECO:0000256" key="8">
    <source>
        <dbReference type="ARBA" id="ARBA00051550"/>
    </source>
</evidence>
<dbReference type="PANTHER" id="PTHR43853">
    <property type="entry name" value="3-KETOACYL-COA THIOLASE, PEROXISOMAL"/>
    <property type="match status" value="1"/>
</dbReference>
<evidence type="ECO:0000313" key="14">
    <source>
        <dbReference type="EMBL" id="SMC47519.1"/>
    </source>
</evidence>
<proteinExistence type="inferred from homology"/>
<evidence type="ECO:0000256" key="10">
    <source>
        <dbReference type="RuleBase" id="RU003557"/>
    </source>
</evidence>
<feature type="active site" description="Proton acceptor" evidence="9">
    <location>
        <position position="373"/>
    </location>
</feature>
<dbReference type="PIRSF" id="PIRSF000429">
    <property type="entry name" value="Ac-CoA_Ac_transf"/>
    <property type="match status" value="1"/>
</dbReference>
<dbReference type="InterPro" id="IPR050215">
    <property type="entry name" value="Thiolase-like_sf_Thiolase"/>
</dbReference>
<dbReference type="Pfam" id="PF00108">
    <property type="entry name" value="Thiolase_N"/>
    <property type="match status" value="1"/>
</dbReference>
<feature type="transmembrane region" description="Helical" evidence="11">
    <location>
        <begin position="270"/>
        <end position="291"/>
    </location>
</feature>
<dbReference type="PROSITE" id="PS00099">
    <property type="entry name" value="THIOLASE_3"/>
    <property type="match status" value="1"/>
</dbReference>
<keyword evidence="4 10" id="KW-0808">Transferase</keyword>
<dbReference type="GO" id="GO:0006635">
    <property type="term" value="P:fatty acid beta-oxidation"/>
    <property type="evidence" value="ECO:0007669"/>
    <property type="project" value="TreeGrafter"/>
</dbReference>
<keyword evidence="5 10" id="KW-0012">Acyltransferase</keyword>
<dbReference type="Proteomes" id="UP000192790">
    <property type="component" value="Unassembled WGS sequence"/>
</dbReference>
<dbReference type="EC" id="2.3.1.16" evidence="6"/>
<dbReference type="GO" id="GO:0005737">
    <property type="term" value="C:cytoplasm"/>
    <property type="evidence" value="ECO:0007669"/>
    <property type="project" value="UniProtKB-SubCell"/>
</dbReference>